<feature type="compositionally biased region" description="Basic and acidic residues" evidence="13">
    <location>
        <begin position="57"/>
        <end position="71"/>
    </location>
</feature>
<evidence type="ECO:0000256" key="1">
    <source>
        <dbReference type="ARBA" id="ARBA00004266"/>
    </source>
</evidence>
<evidence type="ECO:0000313" key="15">
    <source>
        <dbReference type="EMBL" id="PKX96113.1"/>
    </source>
</evidence>
<dbReference type="Pfam" id="PF00069">
    <property type="entry name" value="Pkinase"/>
    <property type="match status" value="1"/>
</dbReference>
<dbReference type="Pfam" id="PF16797">
    <property type="entry name" value="Fungal_KA1"/>
    <property type="match status" value="1"/>
</dbReference>
<dbReference type="EC" id="2.7.11.1" evidence="3"/>
<keyword evidence="4 15" id="KW-0723">Serine/threonine-protein kinase</keyword>
<feature type="compositionally biased region" description="Basic and acidic residues" evidence="13">
    <location>
        <begin position="918"/>
        <end position="930"/>
    </location>
</feature>
<dbReference type="STRING" id="1392255.A0A2I1CER4"/>
<evidence type="ECO:0000256" key="7">
    <source>
        <dbReference type="ARBA" id="ARBA00022741"/>
    </source>
</evidence>
<feature type="region of interest" description="Disordered" evidence="13">
    <location>
        <begin position="723"/>
        <end position="750"/>
    </location>
</feature>
<feature type="region of interest" description="Disordered" evidence="13">
    <location>
        <begin position="688"/>
        <end position="711"/>
    </location>
</feature>
<dbReference type="OrthoDB" id="504170at2759"/>
<dbReference type="SMART" id="SM00220">
    <property type="entry name" value="S_TKc"/>
    <property type="match status" value="1"/>
</dbReference>
<feature type="domain" description="Protein kinase" evidence="14">
    <location>
        <begin position="190"/>
        <end position="456"/>
    </location>
</feature>
<comment type="subcellular location">
    <subcellularLocation>
        <location evidence="1">Bud neck</location>
    </subcellularLocation>
</comment>
<keyword evidence="5" id="KW-0597">Phosphoprotein</keyword>
<evidence type="ECO:0000256" key="11">
    <source>
        <dbReference type="ARBA" id="ARBA00048679"/>
    </source>
</evidence>
<keyword evidence="7 12" id="KW-0547">Nucleotide-binding</keyword>
<feature type="binding site" evidence="12">
    <location>
        <position position="219"/>
    </location>
    <ligand>
        <name>ATP</name>
        <dbReference type="ChEBI" id="CHEBI:30616"/>
    </ligand>
</feature>
<feature type="region of interest" description="Disordered" evidence="13">
    <location>
        <begin position="849"/>
        <end position="873"/>
    </location>
</feature>
<evidence type="ECO:0000256" key="2">
    <source>
        <dbReference type="ARBA" id="ARBA00010791"/>
    </source>
</evidence>
<dbReference type="SUPFAM" id="SSF56112">
    <property type="entry name" value="Protein kinase-like (PK-like)"/>
    <property type="match status" value="1"/>
</dbReference>
<keyword evidence="9 12" id="KW-0067">ATP-binding</keyword>
<feature type="compositionally biased region" description="Basic and acidic residues" evidence="13">
    <location>
        <begin position="1179"/>
        <end position="1193"/>
    </location>
</feature>
<keyword evidence="6" id="KW-0808">Transferase</keyword>
<feature type="region of interest" description="Disordered" evidence="13">
    <location>
        <begin position="38"/>
        <end position="71"/>
    </location>
</feature>
<feature type="compositionally biased region" description="Low complexity" evidence="13">
    <location>
        <begin position="577"/>
        <end position="598"/>
    </location>
</feature>
<dbReference type="PANTHER" id="PTHR24346:SF110">
    <property type="entry name" value="NON-SPECIFIC SERINE_THREONINE PROTEIN KINASE"/>
    <property type="match status" value="1"/>
</dbReference>
<feature type="compositionally biased region" description="Polar residues" evidence="13">
    <location>
        <begin position="688"/>
        <end position="710"/>
    </location>
</feature>
<feature type="compositionally biased region" description="Polar residues" evidence="13">
    <location>
        <begin position="155"/>
        <end position="178"/>
    </location>
</feature>
<dbReference type="EMBL" id="MSZS01000003">
    <property type="protein sequence ID" value="PKX96113.1"/>
    <property type="molecule type" value="Genomic_DNA"/>
</dbReference>
<feature type="region of interest" description="Disordered" evidence="13">
    <location>
        <begin position="633"/>
        <end position="653"/>
    </location>
</feature>
<feature type="region of interest" description="Disordered" evidence="13">
    <location>
        <begin position="563"/>
        <end position="615"/>
    </location>
</feature>
<dbReference type="InterPro" id="IPR008271">
    <property type="entry name" value="Ser/Thr_kinase_AS"/>
</dbReference>
<feature type="region of interest" description="Disordered" evidence="13">
    <location>
        <begin position="1162"/>
        <end position="1205"/>
    </location>
</feature>
<evidence type="ECO:0000313" key="16">
    <source>
        <dbReference type="Proteomes" id="UP000234474"/>
    </source>
</evidence>
<evidence type="ECO:0000259" key="14">
    <source>
        <dbReference type="PROSITE" id="PS50011"/>
    </source>
</evidence>
<evidence type="ECO:0000256" key="5">
    <source>
        <dbReference type="ARBA" id="ARBA00022553"/>
    </source>
</evidence>
<dbReference type="FunFam" id="1.10.510.10:FF:000394">
    <property type="entry name" value="Serine/threonine-protein kinase HSL1"/>
    <property type="match status" value="1"/>
</dbReference>
<dbReference type="InterPro" id="IPR043024">
    <property type="entry name" value="KA1_sf_fungal"/>
</dbReference>
<dbReference type="VEuPathDB" id="FungiDB:P174DRAFT_503313"/>
<dbReference type="PROSITE" id="PS00108">
    <property type="entry name" value="PROTEIN_KINASE_ST"/>
    <property type="match status" value="1"/>
</dbReference>
<gene>
    <name evidence="15" type="ORF">P174DRAFT_503313</name>
</gene>
<evidence type="ECO:0000256" key="4">
    <source>
        <dbReference type="ARBA" id="ARBA00022527"/>
    </source>
</evidence>
<accession>A0A2I1CER4</accession>
<dbReference type="GO" id="GO:0035556">
    <property type="term" value="P:intracellular signal transduction"/>
    <property type="evidence" value="ECO:0007669"/>
    <property type="project" value="TreeGrafter"/>
</dbReference>
<proteinExistence type="inferred from homology"/>
<dbReference type="Proteomes" id="UP000234474">
    <property type="component" value="Unassembled WGS sequence"/>
</dbReference>
<feature type="compositionally biased region" description="Polar residues" evidence="13">
    <location>
        <begin position="38"/>
        <end position="56"/>
    </location>
</feature>
<dbReference type="InterPro" id="IPR017441">
    <property type="entry name" value="Protein_kinase_ATP_BS"/>
</dbReference>
<dbReference type="GeneID" id="36538491"/>
<evidence type="ECO:0000256" key="13">
    <source>
        <dbReference type="SAM" id="MobiDB-lite"/>
    </source>
</evidence>
<dbReference type="InterPro" id="IPR000719">
    <property type="entry name" value="Prot_kinase_dom"/>
</dbReference>
<evidence type="ECO:0000256" key="9">
    <source>
        <dbReference type="ARBA" id="ARBA00022840"/>
    </source>
</evidence>
<feature type="region of interest" description="Disordered" evidence="13">
    <location>
        <begin position="1119"/>
        <end position="1146"/>
    </location>
</feature>
<evidence type="ECO:0000256" key="6">
    <source>
        <dbReference type="ARBA" id="ARBA00022679"/>
    </source>
</evidence>
<keyword evidence="8 15" id="KW-0418">Kinase</keyword>
<keyword evidence="16" id="KW-1185">Reference proteome</keyword>
<dbReference type="GO" id="GO:0005524">
    <property type="term" value="F:ATP binding"/>
    <property type="evidence" value="ECO:0007669"/>
    <property type="project" value="UniProtKB-UniRule"/>
</dbReference>
<comment type="catalytic activity">
    <reaction evidence="11">
        <text>L-seryl-[protein] + ATP = O-phospho-L-seryl-[protein] + ADP + H(+)</text>
        <dbReference type="Rhea" id="RHEA:17989"/>
        <dbReference type="Rhea" id="RHEA-COMP:9863"/>
        <dbReference type="Rhea" id="RHEA-COMP:11604"/>
        <dbReference type="ChEBI" id="CHEBI:15378"/>
        <dbReference type="ChEBI" id="CHEBI:29999"/>
        <dbReference type="ChEBI" id="CHEBI:30616"/>
        <dbReference type="ChEBI" id="CHEBI:83421"/>
        <dbReference type="ChEBI" id="CHEBI:456216"/>
        <dbReference type="EC" id="2.7.11.1"/>
    </reaction>
</comment>
<feature type="region of interest" description="Disordered" evidence="13">
    <location>
        <begin position="141"/>
        <end position="196"/>
    </location>
</feature>
<dbReference type="RefSeq" id="XP_024684708.1">
    <property type="nucleotide sequence ID" value="XM_024831154.1"/>
</dbReference>
<dbReference type="Gene3D" id="1.10.510.10">
    <property type="entry name" value="Transferase(Phosphotransferase) domain 1"/>
    <property type="match status" value="1"/>
</dbReference>
<dbReference type="PANTHER" id="PTHR24346">
    <property type="entry name" value="MAP/MICROTUBULE AFFINITY-REGULATING KINASE"/>
    <property type="match status" value="1"/>
</dbReference>
<sequence length="1345" mass="149850">MHRVKQPLICLNTIAVSWTSLPYRDGVIGCSSIPNLRPTQISGQGDSRNSKQQTVNDRPEESNRDMQRESPHVALQQACLASLARACLAMDGITASPQSFRPPLTDATHRLNNCATPKIEKGSHTEVEDLLKTPDRMSIATSPLATRENVEINRASPNPNSQAGSKRNSAISTTSNVSGKGKRKTHVGPWQLGKTLGEGATGRVRLAKHAVTGQTAAIKIVSKRSAAIAQSESIAAMDRNASLFSGTSTRQMPSGIEREVVIMKLIEHPNVISLYDVWENRGELYLVLEYVQGGELFHYVQNHGPLPEEEAVRLFRQIIAGLGYCHRFNICHRDLKPENILLDSWRNVKLADFGMAALQPAGHWLNTSCGSPHYAAPEIIYGRKYRGDKADIWSCGIILYALLTGYLPFDGGDLPTRRIHHSPELSVEAADLIQRILQKRPEDRITMHGIWMHPLLKKYEQFHQAMSHHYLGPAPPLTAHDCGPPVLSRQDIDIDILRNLQTLWHGVKTEALIERVLNPQPTQERMFYNALIKFRNEQLENYQGQPLEYSASDYHHISRLPASVANRRKHARVQGGSRRQGQNSTTTSSSKQPQSTSRALKSSATEKSYDPFRSPRHIVATPEVQYAQVTIRRNGPEANTKEVSEAVPELDDNMKEEEEEEVEDIECLPSSPFSIVPNKRSKASFTRSFQSRASHSSARRVTNTTPTPRSASYKRNVLFLHHRNRSQGSMSAKPKKARANASSISRQESDCSIKSDVDGVPFSDRCGSPLLPVPPIVVRGAGVTIKNCPQVKRVCDADIIWKDEARKVSHELSQICEEAFNGGSLSTGCTTSIGSETPATSLSMVSAGDSQNQITGSNIKSNQPSNISRESPNTYTATELAETRRKLIQHSTQDGTENVPGYLSAVINHLDRLIAQDRIRERGKRDKTKDNGNSTYDSLQRSSLDTGSLPIISEELSNSLAESEMRNGQDVTRHNLDSASSIRTKRQSGDGKATIRMVPHSSQQCLEEIRPLNIRKKRQSSNESHQPPEDSKFKDETGRPIRSSQRYASADSRQTRFLSELDPIQEVPKLTGMSDTKTPENKKWSWFRNRSHGSAEPKTKTPPVKPIHPSSATVIVHEIDPSVDSGPGEQTEKPKDTKGPADNKKGSFFKKFMKKRHSDNFDNGATEVDFADTNPLLKRPADTEHSFDTDKNQKPAPARPNTNGKSHNWFARVFQIKPATRVVALNTSKLKGRKEVLKLLREWKQFGMEEAHLDKANGVIRAKVGEVNCLRLRAVDFSAEFYTVLEHGRQANLSLVRFRQERGAASSFHKVVDTLEMVLKQRGLLVQDPDRAKKMARILDAFPNG</sequence>
<dbReference type="InterPro" id="IPR031850">
    <property type="entry name" value="Fungal_KA1_dom"/>
</dbReference>
<name>A0A2I1CER4_ASPN1</name>
<dbReference type="PROSITE" id="PS00107">
    <property type="entry name" value="PROTEIN_KINASE_ATP"/>
    <property type="match status" value="1"/>
</dbReference>
<dbReference type="GO" id="GO:0004674">
    <property type="term" value="F:protein serine/threonine kinase activity"/>
    <property type="evidence" value="ECO:0007669"/>
    <property type="project" value="UniProtKB-KW"/>
</dbReference>
<organism evidence="15 16">
    <name type="scientific">Aspergillus novofumigatus (strain IBT 16806)</name>
    <dbReference type="NCBI Taxonomy" id="1392255"/>
    <lineage>
        <taxon>Eukaryota</taxon>
        <taxon>Fungi</taxon>
        <taxon>Dikarya</taxon>
        <taxon>Ascomycota</taxon>
        <taxon>Pezizomycotina</taxon>
        <taxon>Eurotiomycetes</taxon>
        <taxon>Eurotiomycetidae</taxon>
        <taxon>Eurotiales</taxon>
        <taxon>Aspergillaceae</taxon>
        <taxon>Aspergillus</taxon>
        <taxon>Aspergillus subgen. Fumigati</taxon>
    </lineage>
</organism>
<dbReference type="GO" id="GO:0005935">
    <property type="term" value="C:cellular bud neck"/>
    <property type="evidence" value="ECO:0007669"/>
    <property type="project" value="UniProtKB-SubCell"/>
</dbReference>
<feature type="compositionally biased region" description="Low complexity" evidence="13">
    <location>
        <begin position="953"/>
        <end position="962"/>
    </location>
</feature>
<feature type="compositionally biased region" description="Basic and acidic residues" evidence="13">
    <location>
        <begin position="963"/>
        <end position="976"/>
    </location>
</feature>
<feature type="compositionally biased region" description="Basic and acidic residues" evidence="13">
    <location>
        <begin position="1130"/>
        <end position="1145"/>
    </location>
</feature>
<evidence type="ECO:0000256" key="10">
    <source>
        <dbReference type="ARBA" id="ARBA00047899"/>
    </source>
</evidence>
<protein>
    <recommendedName>
        <fullName evidence="3">non-specific serine/threonine protein kinase</fullName>
        <ecNumber evidence="3">2.7.11.1</ecNumber>
    </recommendedName>
</protein>
<dbReference type="GO" id="GO:0005940">
    <property type="term" value="C:septin ring"/>
    <property type="evidence" value="ECO:0007669"/>
    <property type="project" value="UniProtKB-ARBA"/>
</dbReference>
<dbReference type="InterPro" id="IPR011009">
    <property type="entry name" value="Kinase-like_dom_sf"/>
</dbReference>
<evidence type="ECO:0000256" key="8">
    <source>
        <dbReference type="ARBA" id="ARBA00022777"/>
    </source>
</evidence>
<evidence type="ECO:0000256" key="3">
    <source>
        <dbReference type="ARBA" id="ARBA00012513"/>
    </source>
</evidence>
<feature type="compositionally biased region" description="Polar residues" evidence="13">
    <location>
        <begin position="931"/>
        <end position="946"/>
    </location>
</feature>
<reference evidence="16" key="1">
    <citation type="journal article" date="2018" name="Proc. Natl. Acad. Sci. U.S.A.">
        <title>Linking secondary metabolites to gene clusters through genome sequencing of six diverse Aspergillus species.</title>
        <authorList>
            <person name="Kaerboelling I."/>
            <person name="Vesth T.C."/>
            <person name="Frisvad J.C."/>
            <person name="Nybo J.L."/>
            <person name="Theobald S."/>
            <person name="Kuo A."/>
            <person name="Bowyer P."/>
            <person name="Matsuda Y."/>
            <person name="Mondo S."/>
            <person name="Lyhne E.K."/>
            <person name="Kogle M.E."/>
            <person name="Clum A."/>
            <person name="Lipzen A."/>
            <person name="Salamov A."/>
            <person name="Ngan C.Y."/>
            <person name="Daum C."/>
            <person name="Chiniquy J."/>
            <person name="Barry K."/>
            <person name="LaButti K."/>
            <person name="Haridas S."/>
            <person name="Simmons B.A."/>
            <person name="Magnuson J.K."/>
            <person name="Mortensen U.H."/>
            <person name="Larsen T.O."/>
            <person name="Grigoriev I.V."/>
            <person name="Baker S.E."/>
            <person name="Andersen M.R."/>
        </authorList>
    </citation>
    <scope>NUCLEOTIDE SEQUENCE [LARGE SCALE GENOMIC DNA]</scope>
    <source>
        <strain evidence="16">IBT 16806</strain>
    </source>
</reference>
<comment type="similarity">
    <text evidence="2">Belongs to the protein kinase superfamily. CAMK Ser/Thr protein kinase family. NIM1 subfamily.</text>
</comment>
<dbReference type="PROSITE" id="PS50011">
    <property type="entry name" value="PROTEIN_KINASE_DOM"/>
    <property type="match status" value="1"/>
</dbReference>
<comment type="catalytic activity">
    <reaction evidence="10">
        <text>L-threonyl-[protein] + ATP = O-phospho-L-threonyl-[protein] + ADP + H(+)</text>
        <dbReference type="Rhea" id="RHEA:46608"/>
        <dbReference type="Rhea" id="RHEA-COMP:11060"/>
        <dbReference type="Rhea" id="RHEA-COMP:11605"/>
        <dbReference type="ChEBI" id="CHEBI:15378"/>
        <dbReference type="ChEBI" id="CHEBI:30013"/>
        <dbReference type="ChEBI" id="CHEBI:30616"/>
        <dbReference type="ChEBI" id="CHEBI:61977"/>
        <dbReference type="ChEBI" id="CHEBI:456216"/>
        <dbReference type="EC" id="2.7.11.1"/>
    </reaction>
</comment>
<evidence type="ECO:0000256" key="12">
    <source>
        <dbReference type="PROSITE-ProRule" id="PRU10141"/>
    </source>
</evidence>
<feature type="region of interest" description="Disordered" evidence="13">
    <location>
        <begin position="918"/>
        <end position="1106"/>
    </location>
</feature>
<dbReference type="OMA" id="THVGPWQ"/>
<comment type="caution">
    <text evidence="15">The sequence shown here is derived from an EMBL/GenBank/DDBJ whole genome shotgun (WGS) entry which is preliminary data.</text>
</comment>
<feature type="compositionally biased region" description="Polar residues" evidence="13">
    <location>
        <begin position="1042"/>
        <end position="1057"/>
    </location>
</feature>
<dbReference type="Gene3D" id="3.30.310.220">
    <property type="entry name" value="Fungal kinase associated-1 domain"/>
    <property type="match status" value="1"/>
</dbReference>
<feature type="compositionally biased region" description="Basic and acidic residues" evidence="13">
    <location>
        <begin position="1026"/>
        <end position="1039"/>
    </location>
</feature>
<dbReference type="CDD" id="cd14081">
    <property type="entry name" value="STKc_BRSK1_2"/>
    <property type="match status" value="1"/>
</dbReference>